<evidence type="ECO:0000313" key="14">
    <source>
        <dbReference type="Proteomes" id="UP000604825"/>
    </source>
</evidence>
<dbReference type="Pfam" id="PF00931">
    <property type="entry name" value="NB-ARC"/>
    <property type="match status" value="1"/>
</dbReference>
<dbReference type="SUPFAM" id="SSF52540">
    <property type="entry name" value="P-loop containing nucleoside triphosphate hydrolases"/>
    <property type="match status" value="1"/>
</dbReference>
<keyword evidence="6 7" id="KW-0175">Coiled coil</keyword>
<protein>
    <recommendedName>
        <fullName evidence="15">AAA+ ATPase domain-containing protein</fullName>
    </recommendedName>
</protein>
<evidence type="ECO:0000256" key="2">
    <source>
        <dbReference type="ARBA" id="ARBA00022614"/>
    </source>
</evidence>
<comment type="caution">
    <text evidence="13">The sequence shown here is derived from an EMBL/GenBank/DDBJ whole genome shotgun (WGS) entry which is preliminary data.</text>
</comment>
<feature type="domain" description="NB-ARC" evidence="9">
    <location>
        <begin position="180"/>
        <end position="345"/>
    </location>
</feature>
<sequence length="1198" mass="134464">MAEMISSAATGVLGSVIDKLADMLTDKYNLARDVKQGIRSLQDELRTMEAMLLRLEDKDDDQIDPLAKDWRSNVRELSYDIEDCIDRFVLNHSHGDGGSTANFVHKAIQMVKTLFKDRGIAEEIRRLKRLVSEQSERGKRYYDINQCLLASSSQPVLLDPRAPALFQEARDLVGIDAPREEIISLLRCEDKEHKVVSIYGIGGQGKTTLAMEVYHKITEAAFDSRAFVFVSQTPDMKKLLRDILSQISKSHFDQSQMLETVEQLIRTAKECLKDKRYFILIDDIWSVSAWELLRSALPVNDNGSRIITTTRIEAVAKSCCTGIAAQMYQAKPLTHDDSQRLFFKRLFLSGDDCHPDLRKVSDDILKKCCGLPLAIISIAGLLANRSKAVEVWVNVLRSIAAAVDKDSPIDKMKRILLLSYVDLPHNLKSCLLYLSVFPEDYPIDCRQLIMLWVAEGLIPGHDRESMEQLGRSYLNELINRSLVQPTKVGGHGATVKQCRVHDVILEFIVSKAVEDNFVTIWNGNGFSKNSSSNKIRRLSIQKDISSRAEEIAKTKKNGAQIRSINIFGSNLVLVNKHATEFLNSQVLRVLNIDGVVGECSLGNVKSLGQLKFLRIKNKFSASKLPEDIEKLQHLETLDLRWQCLEKLPTSIIQLQKLVRLHVHPSVHLPDGIGSLQALEELSTIDFGIQSVKFIQGLSDLTNLRILEIDWQYFRKDHKEACISTLSRLFGHLRELRMWGSEPDATCSFMSSCVPTPPPLQMLLLDTHNLYRVGPQISSLVNLTRLRIFVHGEAGKEGINILASLPMLLSLTVTLSNDQDGDLGILFTRHAISRQGFQRLLKFNLRCWREAALEFEPGAMPKLQKLKLELRARCQFKFGEGGLVLGLQNLGLGLKHVAVEVVCYAAVADEVEALEDDIRGAAAVHPNRPMLQIQRIHQDWMAQGSLQVLEELSRINLGIQSVKFIQGFGDLINLKLLKIDTRDLNCMDPQISSLVNLTRLRSFVRGEVGKEGINILASLPMLLCLTVGLFNDKDGDSGIVYPRNAINPQGFQRLLKFHIRCYWCDAALEFEPGAMPKLEWLKLHLMARCQFKWEGGLVLGLQNLAGLKHVDVDVDCSAAVADEVEALENDIRDAAGVHPNSPMLQATSRDGDGMDDTEKIKEPNQSIRMEQKIQGFMPVEFCQNLAVHRPLDPVIPIGA</sequence>
<dbReference type="InterPro" id="IPR055414">
    <property type="entry name" value="LRR_R13L4/SHOC2-like"/>
</dbReference>
<dbReference type="PRINTS" id="PR00364">
    <property type="entry name" value="DISEASERSIST"/>
</dbReference>
<evidence type="ECO:0000256" key="5">
    <source>
        <dbReference type="ARBA" id="ARBA00022821"/>
    </source>
</evidence>
<evidence type="ECO:0000256" key="3">
    <source>
        <dbReference type="ARBA" id="ARBA00022737"/>
    </source>
</evidence>
<evidence type="ECO:0000259" key="12">
    <source>
        <dbReference type="Pfam" id="PF23598"/>
    </source>
</evidence>
<feature type="domain" description="Disease resistance R13L4/SHOC-2-like LRR" evidence="12">
    <location>
        <begin position="560"/>
        <end position="929"/>
    </location>
</feature>
<feature type="domain" description="Disease resistance protein winged helix" evidence="11">
    <location>
        <begin position="436"/>
        <end position="508"/>
    </location>
</feature>
<dbReference type="PANTHER" id="PTHR23155">
    <property type="entry name" value="DISEASE RESISTANCE PROTEIN RP"/>
    <property type="match status" value="1"/>
</dbReference>
<dbReference type="GO" id="GO:0002758">
    <property type="term" value="P:innate immune response-activating signaling pathway"/>
    <property type="evidence" value="ECO:0007669"/>
    <property type="project" value="UniProtKB-ARBA"/>
</dbReference>
<feature type="region of interest" description="Disordered" evidence="8">
    <location>
        <begin position="1137"/>
        <end position="1158"/>
    </location>
</feature>
<name>A0A811QBW3_9POAL</name>
<dbReference type="EMBL" id="CAJGYO010000009">
    <property type="protein sequence ID" value="CAD6254227.1"/>
    <property type="molecule type" value="Genomic_DNA"/>
</dbReference>
<keyword evidence="14" id="KW-1185">Reference proteome</keyword>
<dbReference type="Proteomes" id="UP000604825">
    <property type="component" value="Unassembled WGS sequence"/>
</dbReference>
<dbReference type="Gene3D" id="1.20.5.4130">
    <property type="match status" value="1"/>
</dbReference>
<dbReference type="GO" id="GO:0009626">
    <property type="term" value="P:plant-type hypersensitive response"/>
    <property type="evidence" value="ECO:0007669"/>
    <property type="project" value="UniProtKB-ARBA"/>
</dbReference>
<dbReference type="AlphaFoldDB" id="A0A811QBW3"/>
<comment type="similarity">
    <text evidence="1">Belongs to the disease resistance NB-LRR family.</text>
</comment>
<keyword evidence="2" id="KW-0433">Leucine-rich repeat</keyword>
<feature type="domain" description="Disease resistance R13L4/SHOC-2-like LRR" evidence="12">
    <location>
        <begin position="991"/>
        <end position="1142"/>
    </location>
</feature>
<dbReference type="InterPro" id="IPR038005">
    <property type="entry name" value="RX-like_CC"/>
</dbReference>
<dbReference type="GO" id="GO:0043531">
    <property type="term" value="F:ADP binding"/>
    <property type="evidence" value="ECO:0007669"/>
    <property type="project" value="InterPro"/>
</dbReference>
<dbReference type="GO" id="GO:0042742">
    <property type="term" value="P:defense response to bacterium"/>
    <property type="evidence" value="ECO:0007669"/>
    <property type="project" value="UniProtKB-ARBA"/>
</dbReference>
<gene>
    <name evidence="13" type="ORF">NCGR_LOCUS37833</name>
</gene>
<dbReference type="PANTHER" id="PTHR23155:SF1137">
    <property type="entry name" value="OS08G0387700 PROTEIN"/>
    <property type="match status" value="1"/>
</dbReference>
<evidence type="ECO:0000256" key="6">
    <source>
        <dbReference type="ARBA" id="ARBA00023054"/>
    </source>
</evidence>
<evidence type="ECO:0000256" key="7">
    <source>
        <dbReference type="SAM" id="Coils"/>
    </source>
</evidence>
<keyword evidence="3" id="KW-0677">Repeat</keyword>
<evidence type="ECO:0000259" key="11">
    <source>
        <dbReference type="Pfam" id="PF23559"/>
    </source>
</evidence>
<dbReference type="InterPro" id="IPR042197">
    <property type="entry name" value="Apaf_helical"/>
</dbReference>
<dbReference type="OrthoDB" id="598235at2759"/>
<dbReference type="Pfam" id="PF18052">
    <property type="entry name" value="Rx_N"/>
    <property type="match status" value="1"/>
</dbReference>
<dbReference type="InterPro" id="IPR058922">
    <property type="entry name" value="WHD_DRP"/>
</dbReference>
<dbReference type="InterPro" id="IPR044974">
    <property type="entry name" value="Disease_R_plants"/>
</dbReference>
<evidence type="ECO:0000259" key="10">
    <source>
        <dbReference type="Pfam" id="PF18052"/>
    </source>
</evidence>
<dbReference type="SUPFAM" id="SSF52058">
    <property type="entry name" value="L domain-like"/>
    <property type="match status" value="1"/>
</dbReference>
<dbReference type="FunFam" id="3.40.50.300:FF:001091">
    <property type="entry name" value="Probable disease resistance protein At1g61300"/>
    <property type="match status" value="1"/>
</dbReference>
<dbReference type="InterPro" id="IPR036388">
    <property type="entry name" value="WH-like_DNA-bd_sf"/>
</dbReference>
<evidence type="ECO:0000256" key="4">
    <source>
        <dbReference type="ARBA" id="ARBA00022741"/>
    </source>
</evidence>
<evidence type="ECO:0000259" key="9">
    <source>
        <dbReference type="Pfam" id="PF00931"/>
    </source>
</evidence>
<dbReference type="Gene3D" id="1.10.8.430">
    <property type="entry name" value="Helical domain of apoptotic protease-activating factors"/>
    <property type="match status" value="1"/>
</dbReference>
<dbReference type="FunFam" id="1.10.10.10:FF:000322">
    <property type="entry name" value="Probable disease resistance protein At1g63360"/>
    <property type="match status" value="1"/>
</dbReference>
<evidence type="ECO:0000313" key="13">
    <source>
        <dbReference type="EMBL" id="CAD6254227.1"/>
    </source>
</evidence>
<feature type="domain" description="Disease resistance N-terminal" evidence="10">
    <location>
        <begin position="12"/>
        <end position="96"/>
    </location>
</feature>
<dbReference type="InterPro" id="IPR027417">
    <property type="entry name" value="P-loop_NTPase"/>
</dbReference>
<dbReference type="CDD" id="cd14798">
    <property type="entry name" value="RX-CC_like"/>
    <property type="match status" value="1"/>
</dbReference>
<feature type="compositionally biased region" description="Basic and acidic residues" evidence="8">
    <location>
        <begin position="1148"/>
        <end position="1158"/>
    </location>
</feature>
<evidence type="ECO:0000256" key="1">
    <source>
        <dbReference type="ARBA" id="ARBA00008894"/>
    </source>
</evidence>
<dbReference type="InterPro" id="IPR002182">
    <property type="entry name" value="NB-ARC"/>
</dbReference>
<accession>A0A811QBW3</accession>
<dbReference type="Gene3D" id="1.10.10.10">
    <property type="entry name" value="Winged helix-like DNA-binding domain superfamily/Winged helix DNA-binding domain"/>
    <property type="match status" value="1"/>
</dbReference>
<feature type="coiled-coil region" evidence="7">
    <location>
        <begin position="31"/>
        <end position="58"/>
    </location>
</feature>
<dbReference type="Gene3D" id="3.80.10.10">
    <property type="entry name" value="Ribonuclease Inhibitor"/>
    <property type="match status" value="1"/>
</dbReference>
<organism evidence="13 14">
    <name type="scientific">Miscanthus lutarioriparius</name>
    <dbReference type="NCBI Taxonomy" id="422564"/>
    <lineage>
        <taxon>Eukaryota</taxon>
        <taxon>Viridiplantae</taxon>
        <taxon>Streptophyta</taxon>
        <taxon>Embryophyta</taxon>
        <taxon>Tracheophyta</taxon>
        <taxon>Spermatophyta</taxon>
        <taxon>Magnoliopsida</taxon>
        <taxon>Liliopsida</taxon>
        <taxon>Poales</taxon>
        <taxon>Poaceae</taxon>
        <taxon>PACMAD clade</taxon>
        <taxon>Panicoideae</taxon>
        <taxon>Andropogonodae</taxon>
        <taxon>Andropogoneae</taxon>
        <taxon>Saccharinae</taxon>
        <taxon>Miscanthus</taxon>
    </lineage>
</organism>
<reference evidence="13" key="1">
    <citation type="submission" date="2020-10" db="EMBL/GenBank/DDBJ databases">
        <authorList>
            <person name="Han B."/>
            <person name="Lu T."/>
            <person name="Zhao Q."/>
            <person name="Huang X."/>
            <person name="Zhao Y."/>
        </authorList>
    </citation>
    <scope>NUCLEOTIDE SEQUENCE</scope>
</reference>
<evidence type="ECO:0008006" key="15">
    <source>
        <dbReference type="Google" id="ProtNLM"/>
    </source>
</evidence>
<dbReference type="Pfam" id="PF23559">
    <property type="entry name" value="WHD_DRP"/>
    <property type="match status" value="1"/>
</dbReference>
<proteinExistence type="inferred from homology"/>
<dbReference type="InterPro" id="IPR032675">
    <property type="entry name" value="LRR_dom_sf"/>
</dbReference>
<dbReference type="Gene3D" id="3.40.50.300">
    <property type="entry name" value="P-loop containing nucleotide triphosphate hydrolases"/>
    <property type="match status" value="1"/>
</dbReference>
<dbReference type="InterPro" id="IPR041118">
    <property type="entry name" value="Rx_N"/>
</dbReference>
<evidence type="ECO:0000256" key="8">
    <source>
        <dbReference type="SAM" id="MobiDB-lite"/>
    </source>
</evidence>
<dbReference type="Pfam" id="PF23598">
    <property type="entry name" value="LRR_14"/>
    <property type="match status" value="2"/>
</dbReference>
<keyword evidence="4" id="KW-0547">Nucleotide-binding</keyword>
<keyword evidence="5" id="KW-0611">Plant defense</keyword>